<sequence>MTSVACDDVLVGGPAPKSKELHVKCQNHIVGDGNSDIGCIRRTMQERESSNACGGPLVLVHVLHKVVKTYMDGFGRCDLS</sequence>
<proteinExistence type="predicted"/>
<keyword evidence="2" id="KW-1185">Reference proteome</keyword>
<comment type="caution">
    <text evidence="1">The sequence shown here is derived from an EMBL/GenBank/DDBJ whole genome shotgun (WGS) entry which is preliminary data.</text>
</comment>
<accession>A0AAN9QVI3</accession>
<organism evidence="1 2">
    <name type="scientific">Canavalia gladiata</name>
    <name type="common">Sword bean</name>
    <name type="synonym">Dolichos gladiatus</name>
    <dbReference type="NCBI Taxonomy" id="3824"/>
    <lineage>
        <taxon>Eukaryota</taxon>
        <taxon>Viridiplantae</taxon>
        <taxon>Streptophyta</taxon>
        <taxon>Embryophyta</taxon>
        <taxon>Tracheophyta</taxon>
        <taxon>Spermatophyta</taxon>
        <taxon>Magnoliopsida</taxon>
        <taxon>eudicotyledons</taxon>
        <taxon>Gunneridae</taxon>
        <taxon>Pentapetalae</taxon>
        <taxon>rosids</taxon>
        <taxon>fabids</taxon>
        <taxon>Fabales</taxon>
        <taxon>Fabaceae</taxon>
        <taxon>Papilionoideae</taxon>
        <taxon>50 kb inversion clade</taxon>
        <taxon>NPAAA clade</taxon>
        <taxon>indigoferoid/millettioid clade</taxon>
        <taxon>Phaseoleae</taxon>
        <taxon>Canavalia</taxon>
    </lineage>
</organism>
<dbReference type="EMBL" id="JAYMYQ010000003">
    <property type="protein sequence ID" value="KAK7344703.1"/>
    <property type="molecule type" value="Genomic_DNA"/>
</dbReference>
<evidence type="ECO:0000313" key="1">
    <source>
        <dbReference type="EMBL" id="KAK7344703.1"/>
    </source>
</evidence>
<gene>
    <name evidence="1" type="ORF">VNO77_14644</name>
</gene>
<name>A0AAN9QVI3_CANGL</name>
<protein>
    <submittedName>
        <fullName evidence="1">Uncharacterized protein</fullName>
    </submittedName>
</protein>
<evidence type="ECO:0000313" key="2">
    <source>
        <dbReference type="Proteomes" id="UP001367508"/>
    </source>
</evidence>
<dbReference type="AlphaFoldDB" id="A0AAN9QVI3"/>
<reference evidence="1 2" key="1">
    <citation type="submission" date="2024-01" db="EMBL/GenBank/DDBJ databases">
        <title>The genomes of 5 underutilized Papilionoideae crops provide insights into root nodulation and disease resistanc.</title>
        <authorList>
            <person name="Jiang F."/>
        </authorList>
    </citation>
    <scope>NUCLEOTIDE SEQUENCE [LARGE SCALE GENOMIC DNA]</scope>
    <source>
        <strain evidence="1">LVBAO_FW01</strain>
        <tissue evidence="1">Leaves</tissue>
    </source>
</reference>
<dbReference type="Proteomes" id="UP001367508">
    <property type="component" value="Unassembled WGS sequence"/>
</dbReference>